<dbReference type="GO" id="GO:0035591">
    <property type="term" value="F:signaling adaptor activity"/>
    <property type="evidence" value="ECO:0007669"/>
    <property type="project" value="TreeGrafter"/>
</dbReference>
<dbReference type="PRINTS" id="PR00401">
    <property type="entry name" value="SH2DOMAIN"/>
</dbReference>
<evidence type="ECO:0000313" key="6">
    <source>
        <dbReference type="EMBL" id="PIO30785.1"/>
    </source>
</evidence>
<dbReference type="AlphaFoldDB" id="A0A2G9RSM3"/>
<dbReference type="SUPFAM" id="SSF55550">
    <property type="entry name" value="SH2 domain"/>
    <property type="match status" value="1"/>
</dbReference>
<organism evidence="6 7">
    <name type="scientific">Aquarana catesbeiana</name>
    <name type="common">American bullfrog</name>
    <name type="synonym">Rana catesbeiana</name>
    <dbReference type="NCBI Taxonomy" id="8400"/>
    <lineage>
        <taxon>Eukaryota</taxon>
        <taxon>Metazoa</taxon>
        <taxon>Chordata</taxon>
        <taxon>Craniata</taxon>
        <taxon>Vertebrata</taxon>
        <taxon>Euteleostomi</taxon>
        <taxon>Amphibia</taxon>
        <taxon>Batrachia</taxon>
        <taxon>Anura</taxon>
        <taxon>Neobatrachia</taxon>
        <taxon>Ranoidea</taxon>
        <taxon>Ranidae</taxon>
        <taxon>Aquarana</taxon>
    </lineage>
</organism>
<dbReference type="InterPro" id="IPR036860">
    <property type="entry name" value="SH2_dom_sf"/>
</dbReference>
<dbReference type="PROSITE" id="PS50001">
    <property type="entry name" value="SH2"/>
    <property type="match status" value="1"/>
</dbReference>
<dbReference type="GO" id="GO:0030971">
    <property type="term" value="F:receptor tyrosine kinase binding"/>
    <property type="evidence" value="ECO:0007669"/>
    <property type="project" value="TreeGrafter"/>
</dbReference>
<evidence type="ECO:0000256" key="2">
    <source>
        <dbReference type="ARBA" id="ARBA00022490"/>
    </source>
</evidence>
<dbReference type="PANTHER" id="PTHR19969:SF5">
    <property type="entry name" value="CRK-LIKE PROTEIN"/>
    <property type="match status" value="1"/>
</dbReference>
<name>A0A2G9RSM3_AQUCT</name>
<dbReference type="Pfam" id="PF00017">
    <property type="entry name" value="SH2"/>
    <property type="match status" value="1"/>
</dbReference>
<dbReference type="Gene3D" id="3.30.505.10">
    <property type="entry name" value="SH2 domain"/>
    <property type="match status" value="1"/>
</dbReference>
<keyword evidence="2" id="KW-0963">Cytoplasm</keyword>
<accession>A0A2G9RSM3</accession>
<keyword evidence="3 4" id="KW-0727">SH2 domain</keyword>
<dbReference type="FunFam" id="3.30.505.10:FF:000023">
    <property type="entry name" value="Tyrosine-protein kinase"/>
    <property type="match status" value="1"/>
</dbReference>
<dbReference type="Proteomes" id="UP000228934">
    <property type="component" value="Unassembled WGS sequence"/>
</dbReference>
<evidence type="ECO:0000256" key="1">
    <source>
        <dbReference type="ARBA" id="ARBA00004496"/>
    </source>
</evidence>
<dbReference type="GO" id="GO:0005737">
    <property type="term" value="C:cytoplasm"/>
    <property type="evidence" value="ECO:0007669"/>
    <property type="project" value="UniProtKB-SubCell"/>
</dbReference>
<dbReference type="OrthoDB" id="346907at2759"/>
<proteinExistence type="predicted"/>
<evidence type="ECO:0000259" key="5">
    <source>
        <dbReference type="PROSITE" id="PS50001"/>
    </source>
</evidence>
<dbReference type="InterPro" id="IPR000980">
    <property type="entry name" value="SH2"/>
</dbReference>
<dbReference type="InterPro" id="IPR051184">
    <property type="entry name" value="Tyrosine-phos_adapter"/>
</dbReference>
<dbReference type="PANTHER" id="PTHR19969">
    <property type="entry name" value="SH2-SH3 ADAPTOR PROTEIN-RELATED"/>
    <property type="match status" value="1"/>
</dbReference>
<dbReference type="SMART" id="SM00252">
    <property type="entry name" value="SH2"/>
    <property type="match status" value="1"/>
</dbReference>
<evidence type="ECO:0000256" key="4">
    <source>
        <dbReference type="PROSITE-ProRule" id="PRU00191"/>
    </source>
</evidence>
<dbReference type="EMBL" id="KV933149">
    <property type="protein sequence ID" value="PIO30785.1"/>
    <property type="molecule type" value="Genomic_DNA"/>
</dbReference>
<protein>
    <recommendedName>
        <fullName evidence="5">SH2 domain-containing protein</fullName>
    </recommendedName>
</protein>
<evidence type="ECO:0000313" key="7">
    <source>
        <dbReference type="Proteomes" id="UP000228934"/>
    </source>
</evidence>
<reference evidence="7" key="1">
    <citation type="journal article" date="2017" name="Nat. Commun.">
        <title>The North American bullfrog draft genome provides insight into hormonal regulation of long noncoding RNA.</title>
        <authorList>
            <person name="Hammond S.A."/>
            <person name="Warren R.L."/>
            <person name="Vandervalk B.P."/>
            <person name="Kucuk E."/>
            <person name="Khan H."/>
            <person name="Gibb E.A."/>
            <person name="Pandoh P."/>
            <person name="Kirk H."/>
            <person name="Zhao Y."/>
            <person name="Jones M."/>
            <person name="Mungall A.J."/>
            <person name="Coope R."/>
            <person name="Pleasance S."/>
            <person name="Moore R.A."/>
            <person name="Holt R.A."/>
            <person name="Round J.M."/>
            <person name="Ohora S."/>
            <person name="Walle B.V."/>
            <person name="Veldhoen N."/>
            <person name="Helbing C.C."/>
            <person name="Birol I."/>
        </authorList>
    </citation>
    <scope>NUCLEOTIDE SEQUENCE [LARGE SCALE GENOMIC DNA]</scope>
</reference>
<evidence type="ECO:0000256" key="3">
    <source>
        <dbReference type="ARBA" id="ARBA00022999"/>
    </source>
</evidence>
<feature type="domain" description="SH2" evidence="5">
    <location>
        <begin position="3"/>
        <end position="92"/>
    </location>
</feature>
<gene>
    <name evidence="6" type="ORF">AB205_0217120</name>
</gene>
<keyword evidence="7" id="KW-1185">Reference proteome</keyword>
<sequence>MPWFHGSISGVQAVQQLQTREEGLFLVRESIRHPGDYVLCVSHHGEVVHYRIHHHESNLSIDLEQKFSNLMDMIEFYTINQGALCTKLLKPKPKQGTKSAEEELSKAGWLLSFQRLTLGKKIGQGEFGGKANKKK</sequence>
<dbReference type="GO" id="GO:0007167">
    <property type="term" value="P:enzyme-linked receptor protein signaling pathway"/>
    <property type="evidence" value="ECO:0007669"/>
    <property type="project" value="TreeGrafter"/>
</dbReference>
<dbReference type="GO" id="GO:0016477">
    <property type="term" value="P:cell migration"/>
    <property type="evidence" value="ECO:0007669"/>
    <property type="project" value="TreeGrafter"/>
</dbReference>
<comment type="subcellular location">
    <subcellularLocation>
        <location evidence="1">Cytoplasm</location>
    </subcellularLocation>
</comment>